<evidence type="ECO:0000256" key="1">
    <source>
        <dbReference type="ARBA" id="ARBA00004161"/>
    </source>
</evidence>
<sequence>MNAGSIRSAENLKDDGNVAFKNGQLKEAIDCYTEALELSPEKNLKSIIYRNRAMVRLRMDDFEGCEMDATQALELDGADAKALYRRALAREKMENYAGAVMDARTEKFEMDKSRRKVRSIIEMLQRMLKLTEEKKKAAMSMENRVNDMNKLAFGDGNLEQRTTAMNNLLVLSRESETSASRIWNDGKIIETLMKVIDDSSANEAIVVAAVRVLDELMKNSNRAMYLMESLGVRRICRLMEKYAYLEYIDACGIIIQRLFNALARMNREKEIKPDPEICE</sequence>
<dbReference type="Pfam" id="PF00515">
    <property type="entry name" value="TPR_1"/>
    <property type="match status" value="1"/>
</dbReference>
<dbReference type="Gene3D" id="1.25.10.10">
    <property type="entry name" value="Leucine-rich Repeat Variant"/>
    <property type="match status" value="1"/>
</dbReference>
<dbReference type="OrthoDB" id="199930at2759"/>
<dbReference type="InterPro" id="IPR016024">
    <property type="entry name" value="ARM-type_fold"/>
</dbReference>
<dbReference type="EMBL" id="UYRW01008623">
    <property type="protein sequence ID" value="VDM96888.1"/>
    <property type="molecule type" value="Genomic_DNA"/>
</dbReference>
<protein>
    <recommendedName>
        <fullName evidence="3">Protein unc-45 homolog B</fullName>
    </recommendedName>
</protein>
<evidence type="ECO:0000256" key="5">
    <source>
        <dbReference type="PROSITE-ProRule" id="PRU00259"/>
    </source>
</evidence>
<dbReference type="AlphaFoldDB" id="A0A182EU86"/>
<dbReference type="InterPro" id="IPR000225">
    <property type="entry name" value="Armadillo"/>
</dbReference>
<dbReference type="PROSITE" id="PS50176">
    <property type="entry name" value="ARM_REPEAT"/>
    <property type="match status" value="1"/>
</dbReference>
<proteinExistence type="predicted"/>
<reference evidence="9" key="1">
    <citation type="submission" date="2016-06" db="UniProtKB">
        <authorList>
            <consortium name="WormBaseParasite"/>
        </authorList>
    </citation>
    <scope>IDENTIFICATION</scope>
</reference>
<dbReference type="PANTHER" id="PTHR45994">
    <property type="entry name" value="FI21225P1"/>
    <property type="match status" value="1"/>
</dbReference>
<dbReference type="InterPro" id="IPR011990">
    <property type="entry name" value="TPR-like_helical_dom_sf"/>
</dbReference>
<comment type="subcellular location">
    <subcellularLocation>
        <location evidence="1">Cytoplasm</location>
        <location evidence="1">Myofibril</location>
        <location evidence="1">Sarcomere</location>
        <location evidence="1">A band</location>
    </subcellularLocation>
    <subcellularLocation>
        <location evidence="2">Cytoplasm</location>
        <location evidence="2">Myofibril</location>
        <location evidence="2">Sarcomere</location>
        <location evidence="2">Z line</location>
    </subcellularLocation>
</comment>
<dbReference type="PROSITE" id="PS50005">
    <property type="entry name" value="TPR"/>
    <property type="match status" value="1"/>
</dbReference>
<evidence type="ECO:0000256" key="6">
    <source>
        <dbReference type="PROSITE-ProRule" id="PRU00339"/>
    </source>
</evidence>
<name>A0A182EU86_ONCOC</name>
<evidence type="ECO:0000313" key="9">
    <source>
        <dbReference type="WBParaSite" id="nOo.2.0.1.t11715-RA"/>
    </source>
</evidence>
<accession>A0A182EU86</accession>
<dbReference type="SMART" id="SM00028">
    <property type="entry name" value="TPR"/>
    <property type="match status" value="3"/>
</dbReference>
<dbReference type="WBParaSite" id="nOo.2.0.1.t11715-RA">
    <property type="protein sequence ID" value="nOo.2.0.1.t11715-RA"/>
    <property type="gene ID" value="nOo.2.0.1.g11715"/>
</dbReference>
<keyword evidence="4" id="KW-0963">Cytoplasm</keyword>
<dbReference type="Proteomes" id="UP000271087">
    <property type="component" value="Unassembled WGS sequence"/>
</dbReference>
<dbReference type="GO" id="GO:0051879">
    <property type="term" value="F:Hsp90 protein binding"/>
    <property type="evidence" value="ECO:0007669"/>
    <property type="project" value="TreeGrafter"/>
</dbReference>
<evidence type="ECO:0000313" key="7">
    <source>
        <dbReference type="EMBL" id="VDM96888.1"/>
    </source>
</evidence>
<keyword evidence="6" id="KW-0802">TPR repeat</keyword>
<organism evidence="9">
    <name type="scientific">Onchocerca ochengi</name>
    <name type="common">Filarial nematode worm</name>
    <dbReference type="NCBI Taxonomy" id="42157"/>
    <lineage>
        <taxon>Eukaryota</taxon>
        <taxon>Metazoa</taxon>
        <taxon>Ecdysozoa</taxon>
        <taxon>Nematoda</taxon>
        <taxon>Chromadorea</taxon>
        <taxon>Rhabditida</taxon>
        <taxon>Spirurina</taxon>
        <taxon>Spiruromorpha</taxon>
        <taxon>Filarioidea</taxon>
        <taxon>Onchocercidae</taxon>
        <taxon>Onchocerca</taxon>
    </lineage>
</organism>
<evidence type="ECO:0000256" key="2">
    <source>
        <dbReference type="ARBA" id="ARBA00004216"/>
    </source>
</evidence>
<dbReference type="PANTHER" id="PTHR45994:SF1">
    <property type="entry name" value="FI21225P1"/>
    <property type="match status" value="1"/>
</dbReference>
<dbReference type="GO" id="GO:0030018">
    <property type="term" value="C:Z disc"/>
    <property type="evidence" value="ECO:0007669"/>
    <property type="project" value="UniProtKB-SubCell"/>
</dbReference>
<reference evidence="7 8" key="2">
    <citation type="submission" date="2018-08" db="EMBL/GenBank/DDBJ databases">
        <authorList>
            <person name="Laetsch R D."/>
            <person name="Stevens L."/>
            <person name="Kumar S."/>
            <person name="Blaxter L. M."/>
        </authorList>
    </citation>
    <scope>NUCLEOTIDE SEQUENCE [LARGE SCALE GENOMIC DNA]</scope>
</reference>
<evidence type="ECO:0000313" key="8">
    <source>
        <dbReference type="Proteomes" id="UP000271087"/>
    </source>
</evidence>
<feature type="repeat" description="ARM" evidence="5">
    <location>
        <begin position="187"/>
        <end position="231"/>
    </location>
</feature>
<dbReference type="InterPro" id="IPR019734">
    <property type="entry name" value="TPR_rpt"/>
</dbReference>
<dbReference type="SUPFAM" id="SSF48452">
    <property type="entry name" value="TPR-like"/>
    <property type="match status" value="1"/>
</dbReference>
<keyword evidence="8" id="KW-1185">Reference proteome</keyword>
<gene>
    <name evidence="7" type="ORF">NOO_LOCUS11715</name>
</gene>
<feature type="repeat" description="TPR" evidence="6">
    <location>
        <begin position="9"/>
        <end position="42"/>
    </location>
</feature>
<dbReference type="SUPFAM" id="SSF48371">
    <property type="entry name" value="ARM repeat"/>
    <property type="match status" value="1"/>
</dbReference>
<dbReference type="GO" id="GO:0031672">
    <property type="term" value="C:A band"/>
    <property type="evidence" value="ECO:0007669"/>
    <property type="project" value="UniProtKB-SubCell"/>
</dbReference>
<dbReference type="STRING" id="42157.A0A182EU86"/>
<dbReference type="InterPro" id="IPR011989">
    <property type="entry name" value="ARM-like"/>
</dbReference>
<dbReference type="Gene3D" id="1.25.40.10">
    <property type="entry name" value="Tetratricopeptide repeat domain"/>
    <property type="match status" value="1"/>
</dbReference>
<evidence type="ECO:0000256" key="4">
    <source>
        <dbReference type="ARBA" id="ARBA00022490"/>
    </source>
</evidence>
<evidence type="ECO:0000256" key="3">
    <source>
        <dbReference type="ARBA" id="ARBA00020768"/>
    </source>
</evidence>